<feature type="domain" description="HTH araC/xylS-type" evidence="4">
    <location>
        <begin position="241"/>
        <end position="339"/>
    </location>
</feature>
<dbReference type="SUPFAM" id="SSF46689">
    <property type="entry name" value="Homeodomain-like"/>
    <property type="match status" value="2"/>
</dbReference>
<dbReference type="PANTHER" id="PTHR46796">
    <property type="entry name" value="HTH-TYPE TRANSCRIPTIONAL ACTIVATOR RHAS-RELATED"/>
    <property type="match status" value="1"/>
</dbReference>
<evidence type="ECO:0000259" key="4">
    <source>
        <dbReference type="PROSITE" id="PS01124"/>
    </source>
</evidence>
<keyword evidence="1" id="KW-0805">Transcription regulation</keyword>
<keyword evidence="3" id="KW-0804">Transcription</keyword>
<dbReference type="STRING" id="1142394.PSMK_31970"/>
<protein>
    <submittedName>
        <fullName evidence="5">Putative AraC family transcriptional regulator</fullName>
    </submittedName>
</protein>
<dbReference type="Gene3D" id="1.10.10.60">
    <property type="entry name" value="Homeodomain-like"/>
    <property type="match status" value="1"/>
</dbReference>
<dbReference type="KEGG" id="phm:PSMK_31970"/>
<evidence type="ECO:0000313" key="6">
    <source>
        <dbReference type="Proteomes" id="UP000007881"/>
    </source>
</evidence>
<dbReference type="GO" id="GO:0003700">
    <property type="term" value="F:DNA-binding transcription factor activity"/>
    <property type="evidence" value="ECO:0007669"/>
    <property type="project" value="InterPro"/>
</dbReference>
<evidence type="ECO:0000313" key="5">
    <source>
        <dbReference type="EMBL" id="BAM05356.1"/>
    </source>
</evidence>
<dbReference type="InterPro" id="IPR009057">
    <property type="entry name" value="Homeodomain-like_sf"/>
</dbReference>
<evidence type="ECO:0000256" key="1">
    <source>
        <dbReference type="ARBA" id="ARBA00023015"/>
    </source>
</evidence>
<dbReference type="InterPro" id="IPR050204">
    <property type="entry name" value="AraC_XylS_family_regulators"/>
</dbReference>
<dbReference type="InterPro" id="IPR018062">
    <property type="entry name" value="HTH_AraC-typ_CS"/>
</dbReference>
<organism evidence="5 6">
    <name type="scientific">Phycisphaera mikurensis (strain NBRC 102666 / KCTC 22515 / FYK2301M01)</name>
    <dbReference type="NCBI Taxonomy" id="1142394"/>
    <lineage>
        <taxon>Bacteria</taxon>
        <taxon>Pseudomonadati</taxon>
        <taxon>Planctomycetota</taxon>
        <taxon>Phycisphaerae</taxon>
        <taxon>Phycisphaerales</taxon>
        <taxon>Phycisphaeraceae</taxon>
        <taxon>Phycisphaera</taxon>
    </lineage>
</organism>
<dbReference type="RefSeq" id="WP_014438559.1">
    <property type="nucleotide sequence ID" value="NC_017080.1"/>
</dbReference>
<evidence type="ECO:0000256" key="3">
    <source>
        <dbReference type="ARBA" id="ARBA00023163"/>
    </source>
</evidence>
<dbReference type="PROSITE" id="PS01124">
    <property type="entry name" value="HTH_ARAC_FAMILY_2"/>
    <property type="match status" value="1"/>
</dbReference>
<evidence type="ECO:0000256" key="2">
    <source>
        <dbReference type="ARBA" id="ARBA00023125"/>
    </source>
</evidence>
<dbReference type="InterPro" id="IPR018060">
    <property type="entry name" value="HTH_AraC"/>
</dbReference>
<keyword evidence="6" id="KW-1185">Reference proteome</keyword>
<dbReference type="SMART" id="SM00342">
    <property type="entry name" value="HTH_ARAC"/>
    <property type="match status" value="1"/>
</dbReference>
<dbReference type="eggNOG" id="COG2207">
    <property type="taxonomic scope" value="Bacteria"/>
</dbReference>
<accession>I0IJB8</accession>
<dbReference type="AlphaFoldDB" id="I0IJB8"/>
<proteinExistence type="predicted"/>
<name>I0IJB8_PHYMF</name>
<dbReference type="EMBL" id="AP012338">
    <property type="protein sequence ID" value="BAM05356.1"/>
    <property type="molecule type" value="Genomic_DNA"/>
</dbReference>
<sequence>MRHLLAHVRCDAAVLGVTDGGEAADRSILGLLNATPASAQSWCEGPDPLLAEAQADGLATRNRGRCVRATGPLGDLHEAVIATQHFWPGTTRRWFLLAGRRGGGFNPAERERLGLALTGIRDGFMTPREAGLSQTVLREDGDLVLMDAPAGLVESQRPATRGLRHACVQRAASERWGGRKQRLRTPRDLIVDLEDGLGAVWLRTYRWSPAPGLPRLHWVQQRPVGEPGPPPVGEPGDLRIARALAVLGDRYPDPPGLGALSEELGLSMYHFQRLFKAGVGCSPKQYVLRIQLMMACWLLRTTGRSIGDIAVSTGFGSPGHFSSTFRDHAKRSPSDYRAAG</sequence>
<dbReference type="HOGENOM" id="CLU_816004_0_0_0"/>
<dbReference type="OrthoDB" id="9803764at2"/>
<keyword evidence="2" id="KW-0238">DNA-binding</keyword>
<reference evidence="5 6" key="1">
    <citation type="submission" date="2012-02" db="EMBL/GenBank/DDBJ databases">
        <title>Complete genome sequence of Phycisphaera mikurensis NBRC 102666.</title>
        <authorList>
            <person name="Ankai A."/>
            <person name="Hosoyama A."/>
            <person name="Terui Y."/>
            <person name="Sekine M."/>
            <person name="Fukai R."/>
            <person name="Kato Y."/>
            <person name="Nakamura S."/>
            <person name="Yamada-Narita S."/>
            <person name="Kawakoshi A."/>
            <person name="Fukunaga Y."/>
            <person name="Yamazaki S."/>
            <person name="Fujita N."/>
        </authorList>
    </citation>
    <scope>NUCLEOTIDE SEQUENCE [LARGE SCALE GENOMIC DNA]</scope>
    <source>
        <strain evidence="6">NBRC 102666 / KCTC 22515 / FYK2301M01</strain>
    </source>
</reference>
<dbReference type="Proteomes" id="UP000007881">
    <property type="component" value="Chromosome"/>
</dbReference>
<dbReference type="GO" id="GO:0043565">
    <property type="term" value="F:sequence-specific DNA binding"/>
    <property type="evidence" value="ECO:0007669"/>
    <property type="project" value="InterPro"/>
</dbReference>
<dbReference type="PROSITE" id="PS00041">
    <property type="entry name" value="HTH_ARAC_FAMILY_1"/>
    <property type="match status" value="1"/>
</dbReference>
<dbReference type="Pfam" id="PF12833">
    <property type="entry name" value="HTH_18"/>
    <property type="match status" value="1"/>
</dbReference>
<gene>
    <name evidence="5" type="ordered locus">PSMK_31970</name>
</gene>